<sequence>MIELHRLNGQAFFLNHRQIEVVEANPDTVITLHNDRRYIVLEKPNEISQKIIDFEGKIFRDLLRRSAEEKTEG</sequence>
<dbReference type="Proteomes" id="UP000460298">
    <property type="component" value="Unassembled WGS sequence"/>
</dbReference>
<keyword evidence="1" id="KW-0969">Cilium</keyword>
<dbReference type="InterPro" id="IPR009384">
    <property type="entry name" value="SwrD-like"/>
</dbReference>
<proteinExistence type="predicted"/>
<evidence type="ECO:0000313" key="2">
    <source>
        <dbReference type="Proteomes" id="UP000460298"/>
    </source>
</evidence>
<gene>
    <name evidence="1" type="ORF">F9K24_20480</name>
</gene>
<dbReference type="EMBL" id="WBUI01000035">
    <property type="protein sequence ID" value="KAB2929194.1"/>
    <property type="molecule type" value="Genomic_DNA"/>
</dbReference>
<dbReference type="AlphaFoldDB" id="A0A833LVN5"/>
<keyword evidence="1" id="KW-0966">Cell projection</keyword>
<name>A0A833LVN5_9LEPT</name>
<keyword evidence="1" id="KW-0282">Flagellum</keyword>
<evidence type="ECO:0000313" key="1">
    <source>
        <dbReference type="EMBL" id="KAB2929194.1"/>
    </source>
</evidence>
<dbReference type="PANTHER" id="PTHR39185:SF1">
    <property type="entry name" value="SWARMING MOTILITY PROTEIN SWRD"/>
    <property type="match status" value="1"/>
</dbReference>
<accession>A0A833LVN5</accession>
<organism evidence="1 2">
    <name type="scientific">Leptonema illini</name>
    <dbReference type="NCBI Taxonomy" id="183"/>
    <lineage>
        <taxon>Bacteria</taxon>
        <taxon>Pseudomonadati</taxon>
        <taxon>Spirochaetota</taxon>
        <taxon>Spirochaetia</taxon>
        <taxon>Leptospirales</taxon>
        <taxon>Leptospiraceae</taxon>
        <taxon>Leptonema</taxon>
    </lineage>
</organism>
<reference evidence="1 2" key="1">
    <citation type="submission" date="2019-10" db="EMBL/GenBank/DDBJ databases">
        <title>Extracellular Electron Transfer in a Candidatus Methanoperedens spp. Enrichment Culture.</title>
        <authorList>
            <person name="Berger S."/>
            <person name="Rangel Shaw D."/>
            <person name="Berben T."/>
            <person name="In 'T Zandt M."/>
            <person name="Frank J."/>
            <person name="Reimann J."/>
            <person name="Jetten M.S.M."/>
            <person name="Welte C.U."/>
        </authorList>
    </citation>
    <scope>NUCLEOTIDE SEQUENCE [LARGE SCALE GENOMIC DNA]</scope>
    <source>
        <strain evidence="1">SB12</strain>
    </source>
</reference>
<comment type="caution">
    <text evidence="1">The sequence shown here is derived from an EMBL/GenBank/DDBJ whole genome shotgun (WGS) entry which is preliminary data.</text>
</comment>
<dbReference type="PANTHER" id="PTHR39185">
    <property type="entry name" value="SWARMING MOTILITY PROTEIN SWRD"/>
    <property type="match status" value="1"/>
</dbReference>
<dbReference type="Pfam" id="PF06289">
    <property type="entry name" value="FlbD"/>
    <property type="match status" value="1"/>
</dbReference>
<protein>
    <submittedName>
        <fullName evidence="1">Flagellar FlbD family protein</fullName>
    </submittedName>
</protein>